<dbReference type="PANTHER" id="PTHR30244">
    <property type="entry name" value="TRANSAMINASE"/>
    <property type="match status" value="1"/>
</dbReference>
<dbReference type="PIRSF" id="PIRSF000390">
    <property type="entry name" value="PLP_StrS"/>
    <property type="match status" value="1"/>
</dbReference>
<dbReference type="PANTHER" id="PTHR30244:SF36">
    <property type="entry name" value="3-OXO-GLUCOSE-6-PHOSPHATE:GLUTAMATE AMINOTRANSFERASE"/>
    <property type="match status" value="1"/>
</dbReference>
<dbReference type="GO" id="GO:0008483">
    <property type="term" value="F:transaminase activity"/>
    <property type="evidence" value="ECO:0007669"/>
    <property type="project" value="TreeGrafter"/>
</dbReference>
<dbReference type="GO" id="GO:0000271">
    <property type="term" value="P:polysaccharide biosynthetic process"/>
    <property type="evidence" value="ECO:0007669"/>
    <property type="project" value="TreeGrafter"/>
</dbReference>
<evidence type="ECO:0000256" key="2">
    <source>
        <dbReference type="ARBA" id="ARBA00037999"/>
    </source>
</evidence>
<dbReference type="GO" id="GO:0030170">
    <property type="term" value="F:pyridoxal phosphate binding"/>
    <property type="evidence" value="ECO:0007669"/>
    <property type="project" value="TreeGrafter"/>
</dbReference>
<dbReference type="Gene3D" id="3.40.640.10">
    <property type="entry name" value="Type I PLP-dependent aspartate aminotransferase-like (Major domain)"/>
    <property type="match status" value="1"/>
</dbReference>
<dbReference type="InterPro" id="IPR015421">
    <property type="entry name" value="PyrdxlP-dep_Trfase_major"/>
</dbReference>
<evidence type="ECO:0000313" key="3">
    <source>
        <dbReference type="EMBL" id="QHU01081.1"/>
    </source>
</evidence>
<dbReference type="InterPro" id="IPR015422">
    <property type="entry name" value="PyrdxlP-dep_Trfase_small"/>
</dbReference>
<evidence type="ECO:0008006" key="4">
    <source>
        <dbReference type="Google" id="ProtNLM"/>
    </source>
</evidence>
<dbReference type="AlphaFoldDB" id="A0A6C0J8I9"/>
<dbReference type="Pfam" id="PF01041">
    <property type="entry name" value="DegT_DnrJ_EryC1"/>
    <property type="match status" value="1"/>
</dbReference>
<comment type="similarity">
    <text evidence="2">Belongs to the DegT/DnrJ/EryC1 family.</text>
</comment>
<name>A0A6C0J8I9_9ZZZZ</name>
<dbReference type="EMBL" id="MN740335">
    <property type="protein sequence ID" value="QHU01081.1"/>
    <property type="molecule type" value="Genomic_DNA"/>
</dbReference>
<dbReference type="Gene3D" id="3.90.1150.10">
    <property type="entry name" value="Aspartate Aminotransferase, domain 1"/>
    <property type="match status" value="1"/>
</dbReference>
<dbReference type="CDD" id="cd00616">
    <property type="entry name" value="AHBA_syn"/>
    <property type="match status" value="1"/>
</dbReference>
<keyword evidence="1" id="KW-0663">Pyridoxal phosphate</keyword>
<proteinExistence type="inferred from homology"/>
<reference evidence="3" key="1">
    <citation type="journal article" date="2020" name="Nature">
        <title>Giant virus diversity and host interactions through global metagenomics.</title>
        <authorList>
            <person name="Schulz F."/>
            <person name="Roux S."/>
            <person name="Paez-Espino D."/>
            <person name="Jungbluth S."/>
            <person name="Walsh D.A."/>
            <person name="Denef V.J."/>
            <person name="McMahon K.D."/>
            <person name="Konstantinidis K.T."/>
            <person name="Eloe-Fadrosh E.A."/>
            <person name="Kyrpides N.C."/>
            <person name="Woyke T."/>
        </authorList>
    </citation>
    <scope>NUCLEOTIDE SEQUENCE</scope>
    <source>
        <strain evidence="3">GVMAG-M-3300025860-25</strain>
    </source>
</reference>
<accession>A0A6C0J8I9</accession>
<sequence>MENSINTITMYDATRNYKLHQEEFDSIINKILLEGKYINGPEVQELEKKLCQFTNSKYCIGLSSGTDALLLALMALDIKENDEIITTSFTWISTSEVISLLKAKPVFVDIDPLTFNIDTHKIEEKITKNTKAILPVSIFGKMCDLNNIMKIAKKYNLYVIEDAAQSLGSKFNNIKSCSMADISCTSFYPTKSLGCFGDGGACFTNDEKLYYKIKALKDHGCLQRNNHTLIGINGRLDTIQAGILLVKLKYFKSDLENRIKNANLYNEAFKNCKNITIPYKHKDDYHIYSQYTIKLKKPELRNDFIENLKKNNINISVFYPNPLHLQTCFNYLNYSKGDLSITEKISETVVSLPVYPDLLNKEIEKIINIIINWDKKN</sequence>
<evidence type="ECO:0000256" key="1">
    <source>
        <dbReference type="ARBA" id="ARBA00022898"/>
    </source>
</evidence>
<protein>
    <recommendedName>
        <fullName evidence="4">DegT/DnrJ/EryC1/StrS aminotransferase family protein</fullName>
    </recommendedName>
</protein>
<dbReference type="SUPFAM" id="SSF53383">
    <property type="entry name" value="PLP-dependent transferases"/>
    <property type="match status" value="1"/>
</dbReference>
<dbReference type="InterPro" id="IPR000653">
    <property type="entry name" value="DegT/StrS_aminotransferase"/>
</dbReference>
<organism evidence="3">
    <name type="scientific">viral metagenome</name>
    <dbReference type="NCBI Taxonomy" id="1070528"/>
    <lineage>
        <taxon>unclassified sequences</taxon>
        <taxon>metagenomes</taxon>
        <taxon>organismal metagenomes</taxon>
    </lineage>
</organism>
<dbReference type="InterPro" id="IPR015424">
    <property type="entry name" value="PyrdxlP-dep_Trfase"/>
</dbReference>